<evidence type="ECO:0000256" key="1">
    <source>
        <dbReference type="SAM" id="Phobius"/>
    </source>
</evidence>
<comment type="caution">
    <text evidence="2">The sequence shown here is derived from an EMBL/GenBank/DDBJ whole genome shotgun (WGS) entry which is preliminary data.</text>
</comment>
<proteinExistence type="predicted"/>
<reference evidence="2 3" key="1">
    <citation type="journal article" date="2020" name="Microb. Ecol.">
        <title>Ecogenomics of the Marine Benthic Filamentous Cyanobacterium Adonisia.</title>
        <authorList>
            <person name="Walter J.M."/>
            <person name="Coutinho F.H."/>
            <person name="Leomil L."/>
            <person name="Hargreaves P.I."/>
            <person name="Campeao M.E."/>
            <person name="Vieira V.V."/>
            <person name="Silva B.S."/>
            <person name="Fistarol G.O."/>
            <person name="Salomon P.S."/>
            <person name="Sawabe T."/>
            <person name="Mino S."/>
            <person name="Hosokawa M."/>
            <person name="Miyashita H."/>
            <person name="Maruyama F."/>
            <person name="van Verk M.C."/>
            <person name="Dutilh B.E."/>
            <person name="Thompson C.C."/>
            <person name="Thompson F.L."/>
        </authorList>
    </citation>
    <scope>NUCLEOTIDE SEQUENCE [LARGE SCALE GENOMIC DNA]</scope>
    <source>
        <strain evidence="2 3">CCMR0081</strain>
    </source>
</reference>
<dbReference type="Proteomes" id="UP000481033">
    <property type="component" value="Unassembled WGS sequence"/>
</dbReference>
<keyword evidence="3" id="KW-1185">Reference proteome</keyword>
<gene>
    <name evidence="2" type="ORF">DXZ20_19430</name>
</gene>
<protein>
    <submittedName>
        <fullName evidence="2">Uncharacterized protein</fullName>
    </submittedName>
</protein>
<keyword evidence="1" id="KW-0472">Membrane</keyword>
<organism evidence="2 3">
    <name type="scientific">Adonisia turfae CCMR0081</name>
    <dbReference type="NCBI Taxonomy" id="2292702"/>
    <lineage>
        <taxon>Bacteria</taxon>
        <taxon>Bacillati</taxon>
        <taxon>Cyanobacteriota</taxon>
        <taxon>Adonisia</taxon>
        <taxon>Adonisia turfae</taxon>
    </lineage>
</organism>
<keyword evidence="1" id="KW-0812">Transmembrane</keyword>
<evidence type="ECO:0000313" key="3">
    <source>
        <dbReference type="Proteomes" id="UP000481033"/>
    </source>
</evidence>
<keyword evidence="1" id="KW-1133">Transmembrane helix</keyword>
<sequence>MIELLVCLFLIATIAPQFLNSNYPFLGVLIWLVVLGLLSLSVGAVIMRWIDARIARRLFVHHFPEYYQLTWIDFIGTTSLNVRRDIETFSILSVEPDAYRFQLSASDLLRQYQK</sequence>
<evidence type="ECO:0000313" key="2">
    <source>
        <dbReference type="EMBL" id="NEZ57777.1"/>
    </source>
</evidence>
<accession>A0A6M0RND9</accession>
<feature type="transmembrane region" description="Helical" evidence="1">
    <location>
        <begin position="30"/>
        <end position="50"/>
    </location>
</feature>
<dbReference type="AlphaFoldDB" id="A0A6M0RND9"/>
<name>A0A6M0RND9_9CYAN</name>
<dbReference type="EMBL" id="QXHD01000004">
    <property type="protein sequence ID" value="NEZ57777.1"/>
    <property type="molecule type" value="Genomic_DNA"/>
</dbReference>